<dbReference type="Proteomes" id="UP000322983">
    <property type="component" value="Chromosome"/>
</dbReference>
<dbReference type="AlphaFoldDB" id="A0A510DZD3"/>
<proteinExistence type="predicted"/>
<sequence length="235" mass="27371">MKIEELYIKLKETKDTLNIDYMKGELQRLKGIAGRLHETSDKLDSTLKALSKAREMIRSLQQIDFEDKRLSERLERLTSELRKISRLDNPDNIVDTVAYVNREALELVKDVEATTGKAKDSLKEKLEENNKALKVYARVLNQFLEEDVEVRTFYSSSTYVTELYSTLKEAEAHLNRVKEIVIQKIKERNMDQRSLNIMIDLIENGKIKVNKSNYDDIMRIISLLIEKGIQVEMSL</sequence>
<gene>
    <name evidence="1" type="ORF">IC006_0014</name>
    <name evidence="2" type="ORF">IC007_0014</name>
</gene>
<dbReference type="EMBL" id="AP018929">
    <property type="protein sequence ID" value="BBG22730.1"/>
    <property type="molecule type" value="Genomic_DNA"/>
</dbReference>
<dbReference type="STRING" id="1294262.GCA_001316085_00802"/>
<evidence type="ECO:0000313" key="2">
    <source>
        <dbReference type="EMBL" id="BBG25509.1"/>
    </source>
</evidence>
<reference evidence="4" key="1">
    <citation type="submission" date="2018-09" db="EMBL/GenBank/DDBJ databases">
        <title>Complete Genome Sequencing of Sulfolobus sp. JCM 16834.</title>
        <authorList>
            <person name="Kato S."/>
            <person name="Itoh T."/>
            <person name="Ohkuma M."/>
        </authorList>
    </citation>
    <scope>NUCLEOTIDE SEQUENCE [LARGE SCALE GENOMIC DNA]</scope>
    <source>
        <strain evidence="4">IC-007</strain>
    </source>
</reference>
<dbReference type="RefSeq" id="WP_054845326.1">
    <property type="nucleotide sequence ID" value="NZ_AP018929.1"/>
</dbReference>
<evidence type="ECO:0000313" key="1">
    <source>
        <dbReference type="EMBL" id="BBG22730.1"/>
    </source>
</evidence>
<dbReference type="EMBL" id="AP018930">
    <property type="protein sequence ID" value="BBG25509.1"/>
    <property type="molecule type" value="Genomic_DNA"/>
</dbReference>
<accession>A0A510DRF6</accession>
<dbReference type="KEGG" id="step:IC006_0014"/>
<protein>
    <submittedName>
        <fullName evidence="2">Uncharacterized protein</fullName>
    </submittedName>
</protein>
<organism evidence="2 4">
    <name type="scientific">Sulfuracidifex tepidarius</name>
    <dbReference type="NCBI Taxonomy" id="1294262"/>
    <lineage>
        <taxon>Archaea</taxon>
        <taxon>Thermoproteota</taxon>
        <taxon>Thermoprotei</taxon>
        <taxon>Sulfolobales</taxon>
        <taxon>Sulfolobaceae</taxon>
        <taxon>Sulfuracidifex</taxon>
    </lineage>
</organism>
<name>A0A510DZD3_9CREN</name>
<evidence type="ECO:0000313" key="3">
    <source>
        <dbReference type="Proteomes" id="UP000322983"/>
    </source>
</evidence>
<evidence type="ECO:0000313" key="4">
    <source>
        <dbReference type="Proteomes" id="UP000325030"/>
    </source>
</evidence>
<reference evidence="2 3" key="2">
    <citation type="journal article" date="2020" name="Int. J. Syst. Evol. Microbiol.">
        <title>Sulfuracidifex tepidarius gen. nov., sp. nov. and transfer of Sulfolobus metallicus Huber and Stetter 1992 to the genus Sulfuracidifex as Sulfuracidifex metallicus comb. nov.</title>
        <authorList>
            <person name="Itoh T."/>
            <person name="Miura T."/>
            <person name="Sakai H.D."/>
            <person name="Kato S."/>
            <person name="Ohkuma M."/>
            <person name="Takashina T."/>
        </authorList>
    </citation>
    <scope>NUCLEOTIDE SEQUENCE</scope>
    <source>
        <strain evidence="1 3">IC-006</strain>
        <strain evidence="2">IC-007</strain>
    </source>
</reference>
<keyword evidence="3" id="KW-1185">Reference proteome</keyword>
<dbReference type="GeneID" id="41716540"/>
<accession>A0A510DZD3</accession>
<dbReference type="Proteomes" id="UP000325030">
    <property type="component" value="Chromosome"/>
</dbReference>